<dbReference type="STRING" id="363253.LI0106"/>
<sequence length="554" mass="61447">MDTNNIKTVSQLIIECLEAEGVKYIFGLPGEENLHLVLACANSSIKFILVRHEQGASFMADIYGRLTGKAGVCISTLGPGAINLLLGVADAQTDSTPLVAISAQVGLNRIYKESHQYVDLVSMFKPITKWADIILTPNSVPEMIRKAFELAQTERPGAVFIALPEDVEEMHIDTSLKPLLTRPQHTSYPDPKMLEQAKELIVNAKNPVILVGHGAVRNKASEALQRFAEQLQIPVATTFMAKGILSDRNPLLLGVIGFMKHDYENFAFDKADLIISIGYELQEFTPSKINPNNNKNIIHIHQIAEDEDIAYPITVAIQADISATLNMLCEQLPKNSHTPWKGIANIIQLHKEELEYGESADDYPLKPQRVISDIRKAMKDDDIVLVDTGAVKMWMARLYPTYLPLTCIISNGLSTMAFSLPGALAAKLACPDCKVLVVTGDGGFMMNSQEIETAIREKIPFVILIWEDKSYGLIKWKMDMEIGKHQFVDFTNPDFVTYAEAFGAKGYRITKAEDLLPILQKALNDSTVSVISCPVDYSENMKLIEKLGELDLKL</sequence>
<dbReference type="InterPro" id="IPR011766">
    <property type="entry name" value="TPP_enzyme_TPP-bd"/>
</dbReference>
<protein>
    <submittedName>
        <fullName evidence="7">Acetolactate synthase</fullName>
    </submittedName>
</protein>
<dbReference type="OrthoDB" id="2254214at2"/>
<comment type="similarity">
    <text evidence="1 3">Belongs to the TPP enzyme family.</text>
</comment>
<dbReference type="InterPro" id="IPR045229">
    <property type="entry name" value="TPP_enz"/>
</dbReference>
<gene>
    <name evidence="7" type="primary">ilv</name>
    <name evidence="7" type="ordered locus">LI0106</name>
</gene>
<dbReference type="EMBL" id="AM180252">
    <property type="protein sequence ID" value="CAJ54162.1"/>
    <property type="molecule type" value="Genomic_DNA"/>
</dbReference>
<organism evidence="7 8">
    <name type="scientific">Lawsonia intracellularis (strain PHE/MN1-00)</name>
    <dbReference type="NCBI Taxonomy" id="363253"/>
    <lineage>
        <taxon>Bacteria</taxon>
        <taxon>Pseudomonadati</taxon>
        <taxon>Thermodesulfobacteriota</taxon>
        <taxon>Desulfovibrionia</taxon>
        <taxon>Desulfovibrionales</taxon>
        <taxon>Desulfovibrionaceae</taxon>
        <taxon>Lawsonia</taxon>
    </lineage>
</organism>
<name>Q1MS63_LAWIP</name>
<dbReference type="InterPro" id="IPR000399">
    <property type="entry name" value="TPP-bd_CS"/>
</dbReference>
<evidence type="ECO:0000313" key="7">
    <source>
        <dbReference type="EMBL" id="CAJ54162.1"/>
    </source>
</evidence>
<feature type="domain" description="Thiamine pyrophosphate enzyme central" evidence="4">
    <location>
        <begin position="194"/>
        <end position="328"/>
    </location>
</feature>
<evidence type="ECO:0000259" key="5">
    <source>
        <dbReference type="Pfam" id="PF02775"/>
    </source>
</evidence>
<dbReference type="Gene3D" id="3.40.50.1220">
    <property type="entry name" value="TPP-binding domain"/>
    <property type="match status" value="1"/>
</dbReference>
<dbReference type="SUPFAM" id="SSF52467">
    <property type="entry name" value="DHS-like NAD/FAD-binding domain"/>
    <property type="match status" value="1"/>
</dbReference>
<dbReference type="GO" id="GO:0003984">
    <property type="term" value="F:acetolactate synthase activity"/>
    <property type="evidence" value="ECO:0007669"/>
    <property type="project" value="TreeGrafter"/>
</dbReference>
<dbReference type="Pfam" id="PF02775">
    <property type="entry name" value="TPP_enzyme_C"/>
    <property type="match status" value="1"/>
</dbReference>
<dbReference type="Pfam" id="PF00205">
    <property type="entry name" value="TPP_enzyme_M"/>
    <property type="match status" value="1"/>
</dbReference>
<dbReference type="Gene3D" id="3.40.50.970">
    <property type="match status" value="2"/>
</dbReference>
<dbReference type="GO" id="GO:0009099">
    <property type="term" value="P:L-valine biosynthetic process"/>
    <property type="evidence" value="ECO:0007669"/>
    <property type="project" value="TreeGrafter"/>
</dbReference>
<dbReference type="CDD" id="cd02010">
    <property type="entry name" value="TPP_ALS"/>
    <property type="match status" value="1"/>
</dbReference>
<dbReference type="PROSITE" id="PS00187">
    <property type="entry name" value="TPP_ENZYMES"/>
    <property type="match status" value="1"/>
</dbReference>
<evidence type="ECO:0000256" key="1">
    <source>
        <dbReference type="ARBA" id="ARBA00007812"/>
    </source>
</evidence>
<dbReference type="GO" id="GO:0009097">
    <property type="term" value="P:isoleucine biosynthetic process"/>
    <property type="evidence" value="ECO:0007669"/>
    <property type="project" value="TreeGrafter"/>
</dbReference>
<dbReference type="InterPro" id="IPR012001">
    <property type="entry name" value="Thiamin_PyroP_enz_TPP-bd_dom"/>
</dbReference>
<evidence type="ECO:0000259" key="4">
    <source>
        <dbReference type="Pfam" id="PF00205"/>
    </source>
</evidence>
<dbReference type="GO" id="GO:0005948">
    <property type="term" value="C:acetolactate synthase complex"/>
    <property type="evidence" value="ECO:0007669"/>
    <property type="project" value="TreeGrafter"/>
</dbReference>
<dbReference type="PANTHER" id="PTHR18968:SF129">
    <property type="entry name" value="ACETOLACTATE SYNTHASE"/>
    <property type="match status" value="1"/>
</dbReference>
<dbReference type="GO" id="GO:0000287">
    <property type="term" value="F:magnesium ion binding"/>
    <property type="evidence" value="ECO:0007669"/>
    <property type="project" value="InterPro"/>
</dbReference>
<dbReference type="SUPFAM" id="SSF52518">
    <property type="entry name" value="Thiamin diphosphate-binding fold (THDP-binding)"/>
    <property type="match status" value="2"/>
</dbReference>
<proteinExistence type="inferred from homology"/>
<dbReference type="GO" id="GO:0030976">
    <property type="term" value="F:thiamine pyrophosphate binding"/>
    <property type="evidence" value="ECO:0007669"/>
    <property type="project" value="InterPro"/>
</dbReference>
<dbReference type="KEGG" id="lip:LI0106"/>
<feature type="domain" description="Thiamine pyrophosphate enzyme N-terminal TPP-binding" evidence="6">
    <location>
        <begin position="8"/>
        <end position="122"/>
    </location>
</feature>
<dbReference type="Pfam" id="PF02776">
    <property type="entry name" value="TPP_enzyme_N"/>
    <property type="match status" value="1"/>
</dbReference>
<dbReference type="RefSeq" id="WP_011526189.1">
    <property type="nucleotide sequence ID" value="NC_008011.1"/>
</dbReference>
<dbReference type="PANTHER" id="PTHR18968">
    <property type="entry name" value="THIAMINE PYROPHOSPHATE ENZYMES"/>
    <property type="match status" value="1"/>
</dbReference>
<keyword evidence="2 3" id="KW-0786">Thiamine pyrophosphate</keyword>
<dbReference type="InterPro" id="IPR029035">
    <property type="entry name" value="DHS-like_NAD/FAD-binding_dom"/>
</dbReference>
<dbReference type="eggNOG" id="COG0028">
    <property type="taxonomic scope" value="Bacteria"/>
</dbReference>
<dbReference type="InterPro" id="IPR029061">
    <property type="entry name" value="THDP-binding"/>
</dbReference>
<accession>Q1MS63</accession>
<dbReference type="HOGENOM" id="CLU_013748_3_2_7"/>
<feature type="domain" description="Thiamine pyrophosphate enzyme TPP-binding" evidence="5">
    <location>
        <begin position="387"/>
        <end position="532"/>
    </location>
</feature>
<dbReference type="Proteomes" id="UP000002430">
    <property type="component" value="Chromosome"/>
</dbReference>
<dbReference type="AlphaFoldDB" id="Q1MS63"/>
<evidence type="ECO:0000256" key="2">
    <source>
        <dbReference type="ARBA" id="ARBA00023052"/>
    </source>
</evidence>
<evidence type="ECO:0000313" key="8">
    <source>
        <dbReference type="Proteomes" id="UP000002430"/>
    </source>
</evidence>
<keyword evidence="8" id="KW-1185">Reference proteome</keyword>
<evidence type="ECO:0000259" key="6">
    <source>
        <dbReference type="Pfam" id="PF02776"/>
    </source>
</evidence>
<reference evidence="7 8" key="1">
    <citation type="submission" date="2005-11" db="EMBL/GenBank/DDBJ databases">
        <title>The complete genome sequence of Lawsonia intracellularis: the causative agent of proliferative enteropathy.</title>
        <authorList>
            <person name="Kaur K."/>
            <person name="Zhang Q."/>
            <person name="Beckler D."/>
            <person name="Munir S."/>
            <person name="Li L."/>
            <person name="Kinsley K."/>
            <person name="Herron L."/>
            <person name="Peterson A."/>
            <person name="May B."/>
            <person name="Singh S."/>
            <person name="Gebhart C."/>
            <person name="Kapur V."/>
        </authorList>
    </citation>
    <scope>NUCLEOTIDE SEQUENCE [LARGE SCALE GENOMIC DNA]</scope>
    <source>
        <strain evidence="7 8">PHE/MN1-00</strain>
    </source>
</reference>
<dbReference type="InterPro" id="IPR012000">
    <property type="entry name" value="Thiamin_PyroP_enz_cen_dom"/>
</dbReference>
<dbReference type="CDD" id="cd07035">
    <property type="entry name" value="TPP_PYR_POX_like"/>
    <property type="match status" value="1"/>
</dbReference>
<dbReference type="GO" id="GO:0050660">
    <property type="term" value="F:flavin adenine dinucleotide binding"/>
    <property type="evidence" value="ECO:0007669"/>
    <property type="project" value="TreeGrafter"/>
</dbReference>
<dbReference type="FunFam" id="3.40.50.970:FF:000007">
    <property type="entry name" value="Acetolactate synthase"/>
    <property type="match status" value="1"/>
</dbReference>
<evidence type="ECO:0000256" key="3">
    <source>
        <dbReference type="RuleBase" id="RU362132"/>
    </source>
</evidence>
<dbReference type="NCBIfam" id="NF006187">
    <property type="entry name" value="PRK08322.1"/>
    <property type="match status" value="1"/>
</dbReference>